<dbReference type="HOGENOM" id="CLU_036929_4_0_1"/>
<dbReference type="GO" id="GO:0008270">
    <property type="term" value="F:zinc ion binding"/>
    <property type="evidence" value="ECO:0007669"/>
    <property type="project" value="UniProtKB-KW"/>
</dbReference>
<dbReference type="RefSeq" id="XP_002789344.2">
    <property type="nucleotide sequence ID" value="XM_002789298.2"/>
</dbReference>
<dbReference type="eggNOG" id="ENOG502SNWP">
    <property type="taxonomic scope" value="Eukaryota"/>
</dbReference>
<evidence type="ECO:0000256" key="2">
    <source>
        <dbReference type="SAM" id="Coils"/>
    </source>
</evidence>
<keyword evidence="6" id="KW-1185">Reference proteome</keyword>
<dbReference type="PANTHER" id="PTHR46179:SF24">
    <property type="entry name" value="C2H2-TYPE DOMAIN-CONTAINING PROTEIN"/>
    <property type="match status" value="1"/>
</dbReference>
<feature type="domain" description="C2H2-type" evidence="4">
    <location>
        <begin position="63"/>
        <end position="93"/>
    </location>
</feature>
<accession>C1HDB2</accession>
<evidence type="ECO:0000256" key="3">
    <source>
        <dbReference type="SAM" id="MobiDB-lite"/>
    </source>
</evidence>
<dbReference type="GO" id="GO:0006357">
    <property type="term" value="P:regulation of transcription by RNA polymerase II"/>
    <property type="evidence" value="ECO:0007669"/>
    <property type="project" value="TreeGrafter"/>
</dbReference>
<dbReference type="OMA" id="KHIHRIH"/>
<feature type="region of interest" description="Disordered" evidence="3">
    <location>
        <begin position="1"/>
        <end position="29"/>
    </location>
</feature>
<dbReference type="InterPro" id="IPR051061">
    <property type="entry name" value="Zinc_finger_trans_reg"/>
</dbReference>
<dbReference type="PROSITE" id="PS00028">
    <property type="entry name" value="ZINC_FINGER_C2H2_1"/>
    <property type="match status" value="1"/>
</dbReference>
<dbReference type="SMART" id="SM00355">
    <property type="entry name" value="ZnF_C2H2"/>
    <property type="match status" value="3"/>
</dbReference>
<dbReference type="GeneID" id="9092549"/>
<dbReference type="Pfam" id="PF00096">
    <property type="entry name" value="zf-C2H2"/>
    <property type="match status" value="1"/>
</dbReference>
<reference evidence="5 6" key="1">
    <citation type="journal article" date="2011" name="PLoS Genet.">
        <title>Comparative genomic analysis of human fungal pathogens causing paracoccidioidomycosis.</title>
        <authorList>
            <person name="Desjardins C.A."/>
            <person name="Champion M.D."/>
            <person name="Holder J.W."/>
            <person name="Muszewska A."/>
            <person name="Goldberg J."/>
            <person name="Bailao A.M."/>
            <person name="Brigido M.M."/>
            <person name="Ferreira M.E."/>
            <person name="Garcia A.M."/>
            <person name="Grynberg M."/>
            <person name="Gujja S."/>
            <person name="Heiman D.I."/>
            <person name="Henn M.R."/>
            <person name="Kodira C.D."/>
            <person name="Leon-Narvaez H."/>
            <person name="Longo L.V."/>
            <person name="Ma L.J."/>
            <person name="Malavazi I."/>
            <person name="Matsuo A.L."/>
            <person name="Morais F.V."/>
            <person name="Pereira M."/>
            <person name="Rodriguez-Brito S."/>
            <person name="Sakthikumar S."/>
            <person name="Salem-Izacc S.M."/>
            <person name="Sykes S.M."/>
            <person name="Teixeira M.M."/>
            <person name="Vallejo M.C."/>
            <person name="Walter M.E."/>
            <person name="Yandava C."/>
            <person name="Young S."/>
            <person name="Zeng Q."/>
            <person name="Zucker J."/>
            <person name="Felipe M.S."/>
            <person name="Goldman G.H."/>
            <person name="Haas B.J."/>
            <person name="McEwen J.G."/>
            <person name="Nino-Vega G."/>
            <person name="Puccia R."/>
            <person name="San-Blas G."/>
            <person name="Soares C.M."/>
            <person name="Birren B.W."/>
            <person name="Cuomo C.A."/>
        </authorList>
    </citation>
    <scope>NUCLEOTIDE SEQUENCE [LARGE SCALE GENOMIC DNA]</scope>
    <source>
        <strain evidence="6">ATCC MYA-826 / Pb01</strain>
    </source>
</reference>
<organism evidence="5 6">
    <name type="scientific">Paracoccidioides lutzii (strain ATCC MYA-826 / Pb01)</name>
    <name type="common">Paracoccidioides brasiliensis</name>
    <dbReference type="NCBI Taxonomy" id="502779"/>
    <lineage>
        <taxon>Eukaryota</taxon>
        <taxon>Fungi</taxon>
        <taxon>Dikarya</taxon>
        <taxon>Ascomycota</taxon>
        <taxon>Pezizomycotina</taxon>
        <taxon>Eurotiomycetes</taxon>
        <taxon>Eurotiomycetidae</taxon>
        <taxon>Onygenales</taxon>
        <taxon>Ajellomycetaceae</taxon>
        <taxon>Paracoccidioides</taxon>
    </lineage>
</organism>
<keyword evidence="1" id="KW-0479">Metal-binding</keyword>
<evidence type="ECO:0000259" key="4">
    <source>
        <dbReference type="PROSITE" id="PS50157"/>
    </source>
</evidence>
<dbReference type="PANTHER" id="PTHR46179">
    <property type="entry name" value="ZINC FINGER PROTEIN"/>
    <property type="match status" value="1"/>
</dbReference>
<evidence type="ECO:0000313" key="5">
    <source>
        <dbReference type="EMBL" id="EEH39484.2"/>
    </source>
</evidence>
<dbReference type="OrthoDB" id="5305647at2759"/>
<evidence type="ECO:0000313" key="6">
    <source>
        <dbReference type="Proteomes" id="UP000002059"/>
    </source>
</evidence>
<feature type="compositionally biased region" description="Basic and acidic residues" evidence="3">
    <location>
        <begin position="13"/>
        <end position="26"/>
    </location>
</feature>
<dbReference type="PROSITE" id="PS50157">
    <property type="entry name" value="ZINC_FINGER_C2H2_2"/>
    <property type="match status" value="1"/>
</dbReference>
<dbReference type="AlphaFoldDB" id="C1HDB2"/>
<dbReference type="KEGG" id="pbl:PAAG_08753"/>
<sequence length="176" mass="20563">MAQEVPPVVADDSEPRLAARRTREPPKNAGQIYCNHPDCHDHILYFKTPWEWNRHMDKHDRPYKCTNPDCNRRFTQAGSMRRHLITIHQVNSKLRWTHSDCDRSSSRKVDLKKHIHRIHTKPDSIDSLRAEIARLQREAMQRDSRLDKMEMELNRVLSPSVRLPSCAELEAGVAGN</sequence>
<name>C1HDB2_PARBA</name>
<evidence type="ECO:0000256" key="1">
    <source>
        <dbReference type="PROSITE-ProRule" id="PRU00042"/>
    </source>
</evidence>
<dbReference type="VEuPathDB" id="FungiDB:PAAG_08753"/>
<keyword evidence="1" id="KW-0862">Zinc</keyword>
<keyword evidence="2" id="KW-0175">Coiled coil</keyword>
<keyword evidence="1" id="KW-0863">Zinc-finger</keyword>
<dbReference type="SUPFAM" id="SSF57667">
    <property type="entry name" value="beta-beta-alpha zinc fingers"/>
    <property type="match status" value="1"/>
</dbReference>
<protein>
    <recommendedName>
        <fullName evidence="4">C2H2-type domain-containing protein</fullName>
    </recommendedName>
</protein>
<gene>
    <name evidence="5" type="ORF">PAAG_08753</name>
</gene>
<feature type="coiled-coil region" evidence="2">
    <location>
        <begin position="125"/>
        <end position="152"/>
    </location>
</feature>
<proteinExistence type="predicted"/>
<dbReference type="InterPro" id="IPR013087">
    <property type="entry name" value="Znf_C2H2_type"/>
</dbReference>
<dbReference type="GO" id="GO:0005634">
    <property type="term" value="C:nucleus"/>
    <property type="evidence" value="ECO:0007669"/>
    <property type="project" value="TreeGrafter"/>
</dbReference>
<dbReference type="Gene3D" id="3.30.160.60">
    <property type="entry name" value="Classic Zinc Finger"/>
    <property type="match status" value="1"/>
</dbReference>
<dbReference type="InterPro" id="IPR036236">
    <property type="entry name" value="Znf_C2H2_sf"/>
</dbReference>
<dbReference type="Proteomes" id="UP000002059">
    <property type="component" value="Partially assembled WGS sequence"/>
</dbReference>
<dbReference type="EMBL" id="KN294036">
    <property type="protein sequence ID" value="EEH39484.2"/>
    <property type="molecule type" value="Genomic_DNA"/>
</dbReference>